<dbReference type="STRING" id="5217.A0A4Q1BWE8"/>
<keyword evidence="2" id="KW-0472">Membrane</keyword>
<keyword evidence="4" id="KW-1185">Reference proteome</keyword>
<evidence type="ECO:0000313" key="4">
    <source>
        <dbReference type="Proteomes" id="UP000289152"/>
    </source>
</evidence>
<protein>
    <submittedName>
        <fullName evidence="3">Uncharacterized protein</fullName>
    </submittedName>
</protein>
<feature type="transmembrane region" description="Helical" evidence="2">
    <location>
        <begin position="320"/>
        <end position="338"/>
    </location>
</feature>
<organism evidence="3 4">
    <name type="scientific">Tremella mesenterica</name>
    <name type="common">Jelly fungus</name>
    <dbReference type="NCBI Taxonomy" id="5217"/>
    <lineage>
        <taxon>Eukaryota</taxon>
        <taxon>Fungi</taxon>
        <taxon>Dikarya</taxon>
        <taxon>Basidiomycota</taxon>
        <taxon>Agaricomycotina</taxon>
        <taxon>Tremellomycetes</taxon>
        <taxon>Tremellales</taxon>
        <taxon>Tremellaceae</taxon>
        <taxon>Tremella</taxon>
    </lineage>
</organism>
<dbReference type="Gene3D" id="2.60.120.260">
    <property type="entry name" value="Galactose-binding domain-like"/>
    <property type="match status" value="1"/>
</dbReference>
<name>A0A4Q1BWE8_TREME</name>
<sequence length="339" mass="34470">MTSNLWLPAVSPLFFYSPSPTYFSSSSFTASWTTLLDPSLPSGNNTAAQTSGPAGVILPSIYATTFTPIWEETNDYAVQVAQGSQPAYPWVSGNTTDVSSFGVQTYELGVQCGSGDCSQSPFTFRGAWVETYYSPAGSEQQNVTIDDASNAITYAGFSSANTQAMVPVGSQDHQGTLSETTTSGATANVTFQGASILIVGAVSPNLGTFTITVDSVLTATLSASSNVQAHSVPLFFTSNLDTTQKHLVSIQCTGAGLVIDSMTIWGPSGGVSFYGPDGTPIGGSTGSSTSTSATLTNPSSSASASGDTLPGATTTATPNVGAIVGGVLGGLLALVGYLN</sequence>
<evidence type="ECO:0000313" key="3">
    <source>
        <dbReference type="EMBL" id="RXK42489.1"/>
    </source>
</evidence>
<keyword evidence="2" id="KW-0812">Transmembrane</keyword>
<dbReference type="AlphaFoldDB" id="A0A4Q1BWE8"/>
<proteinExistence type="predicted"/>
<dbReference type="OrthoDB" id="2576082at2759"/>
<feature type="compositionally biased region" description="Low complexity" evidence="1">
    <location>
        <begin position="286"/>
        <end position="306"/>
    </location>
</feature>
<keyword evidence="2" id="KW-1133">Transmembrane helix</keyword>
<evidence type="ECO:0000256" key="2">
    <source>
        <dbReference type="SAM" id="Phobius"/>
    </source>
</evidence>
<dbReference type="EMBL" id="SDIL01000001">
    <property type="protein sequence ID" value="RXK42489.1"/>
    <property type="molecule type" value="Genomic_DNA"/>
</dbReference>
<gene>
    <name evidence="3" type="ORF">M231_00043</name>
</gene>
<dbReference type="InParanoid" id="A0A4Q1BWE8"/>
<comment type="caution">
    <text evidence="3">The sequence shown here is derived from an EMBL/GenBank/DDBJ whole genome shotgun (WGS) entry which is preliminary data.</text>
</comment>
<dbReference type="Proteomes" id="UP000289152">
    <property type="component" value="Unassembled WGS sequence"/>
</dbReference>
<dbReference type="VEuPathDB" id="FungiDB:TREMEDRAFT_15960"/>
<reference evidence="3 4" key="1">
    <citation type="submission" date="2016-06" db="EMBL/GenBank/DDBJ databases">
        <title>Evolution of pathogenesis and genome organization in the Tremellales.</title>
        <authorList>
            <person name="Cuomo C."/>
            <person name="Litvintseva A."/>
            <person name="Heitman J."/>
            <person name="Chen Y."/>
            <person name="Sun S."/>
            <person name="Springer D."/>
            <person name="Dromer F."/>
            <person name="Young S."/>
            <person name="Zeng Q."/>
            <person name="Chapman S."/>
            <person name="Gujja S."/>
            <person name="Saif S."/>
            <person name="Birren B."/>
        </authorList>
    </citation>
    <scope>NUCLEOTIDE SEQUENCE [LARGE SCALE GENOMIC DNA]</scope>
    <source>
        <strain evidence="3 4">ATCC 28783</strain>
    </source>
</reference>
<accession>A0A4Q1BWE8</accession>
<feature type="region of interest" description="Disordered" evidence="1">
    <location>
        <begin position="282"/>
        <end position="310"/>
    </location>
</feature>
<evidence type="ECO:0000256" key="1">
    <source>
        <dbReference type="SAM" id="MobiDB-lite"/>
    </source>
</evidence>